<dbReference type="InterPro" id="IPR007922">
    <property type="entry name" value="DciA-like"/>
</dbReference>
<evidence type="ECO:0000313" key="1">
    <source>
        <dbReference type="EMBL" id="MCW1925954.1"/>
    </source>
</evidence>
<name>A0ABT3GR05_9BACT</name>
<dbReference type="RefSeq" id="WP_264490063.1">
    <property type="nucleotide sequence ID" value="NZ_JAPDDT010000019.1"/>
</dbReference>
<proteinExistence type="predicted"/>
<protein>
    <submittedName>
        <fullName evidence="1">DUF721 domain-containing protein</fullName>
    </submittedName>
</protein>
<accession>A0ABT3GR05</accession>
<dbReference type="PANTHER" id="PTHR36456:SF1">
    <property type="entry name" value="UPF0232 PROTEIN SCO3875"/>
    <property type="match status" value="1"/>
</dbReference>
<gene>
    <name evidence="1" type="ORF">OKA05_25570</name>
</gene>
<sequence>MAKESRLEAMRRAVLREWLGGEEPVRLDSRLHLPKEFLGAILKQAGATEGIDEERLREMWKEVAGDFVARHATPASLKGGCLTLNVLQPAMRFHLEQTRGVLLQKVQQAAGAGVVKSIRFQVG</sequence>
<evidence type="ECO:0000313" key="2">
    <source>
        <dbReference type="Proteomes" id="UP001320876"/>
    </source>
</evidence>
<dbReference type="EMBL" id="JAPDDT010000019">
    <property type="protein sequence ID" value="MCW1925954.1"/>
    <property type="molecule type" value="Genomic_DNA"/>
</dbReference>
<comment type="caution">
    <text evidence="1">The sequence shown here is derived from an EMBL/GenBank/DDBJ whole genome shotgun (WGS) entry which is preliminary data.</text>
</comment>
<dbReference type="Proteomes" id="UP001320876">
    <property type="component" value="Unassembled WGS sequence"/>
</dbReference>
<reference evidence="1 2" key="1">
    <citation type="submission" date="2022-10" db="EMBL/GenBank/DDBJ databases">
        <title>Luteolibacter arcticus strain CCTCC AB 2014275, whole genome shotgun sequencing project.</title>
        <authorList>
            <person name="Zhao G."/>
            <person name="Shen L."/>
        </authorList>
    </citation>
    <scope>NUCLEOTIDE SEQUENCE [LARGE SCALE GENOMIC DNA]</scope>
    <source>
        <strain evidence="1 2">CCTCC AB 2014275</strain>
    </source>
</reference>
<dbReference type="PANTHER" id="PTHR36456">
    <property type="entry name" value="UPF0232 PROTEIN SCO3875"/>
    <property type="match status" value="1"/>
</dbReference>
<organism evidence="1 2">
    <name type="scientific">Luteolibacter arcticus</name>
    <dbReference type="NCBI Taxonomy" id="1581411"/>
    <lineage>
        <taxon>Bacteria</taxon>
        <taxon>Pseudomonadati</taxon>
        <taxon>Verrucomicrobiota</taxon>
        <taxon>Verrucomicrobiia</taxon>
        <taxon>Verrucomicrobiales</taxon>
        <taxon>Verrucomicrobiaceae</taxon>
        <taxon>Luteolibacter</taxon>
    </lineage>
</organism>
<keyword evidence="2" id="KW-1185">Reference proteome</keyword>
<dbReference type="Pfam" id="PF05258">
    <property type="entry name" value="DciA"/>
    <property type="match status" value="1"/>
</dbReference>